<dbReference type="RefSeq" id="WP_222427520.1">
    <property type="nucleotide sequence ID" value="NZ_VLLC01000004.1"/>
</dbReference>
<dbReference type="InterPro" id="IPR011270">
    <property type="entry name" value="Pur_Nuc_Pase_Ino/Guo-sp"/>
</dbReference>
<feature type="domain" description="Nucleoside phosphorylase" evidence="6">
    <location>
        <begin position="24"/>
        <end position="269"/>
    </location>
</feature>
<sequence length="272" mass="29289">MGFYDKIDRAVLYIKDRCNIRPEILVMTGTGLGKSTGTLEDETRIPYGYIPEFPISTVSGHAGELVLGRLGGKNVAVMRGRFHLYEGYSPGDIAFPIRVFHEMGVKTLILTNAAGGIGPDFEVGDLMGIRDHINLTGENPLVGENNNAWGPRFPDMSAAYDPALAELVKKLAAASGVALREGVYVGLKGPSFETPAEIRFLKTIGGHAVGMSTVMEVIAARHLGMRVAGISTITNINDPDRPQIATLESIVEEADKASLRLEKLLTLLVEAL</sequence>
<proteinExistence type="inferred from homology"/>
<keyword evidence="3 5" id="KW-0328">Glycosyltransferase</keyword>
<accession>A0A562S215</accession>
<dbReference type="EC" id="2.4.2.1" evidence="5"/>
<dbReference type="InterPro" id="IPR011268">
    <property type="entry name" value="Purine_phosphorylase"/>
</dbReference>
<dbReference type="GO" id="GO:0004731">
    <property type="term" value="F:purine-nucleoside phosphorylase activity"/>
    <property type="evidence" value="ECO:0007669"/>
    <property type="project" value="UniProtKB-EC"/>
</dbReference>
<dbReference type="Proteomes" id="UP000318307">
    <property type="component" value="Unassembled WGS sequence"/>
</dbReference>
<comment type="caution">
    <text evidence="7">The sequence shown here is derived from an EMBL/GenBank/DDBJ whole genome shotgun (WGS) entry which is preliminary data.</text>
</comment>
<comment type="function">
    <text evidence="5">The purine nucleoside phosphorylases catalyze the phosphorolytic breakdown of the N-glycosidic bond in the beta-(deoxy)ribonucleoside molecules, with the formation of the corresponding free purine bases and pentose-1-phosphate.</text>
</comment>
<comment type="pathway">
    <text evidence="1 5">Purine metabolism; purine nucleoside salvage.</text>
</comment>
<dbReference type="NCBIfam" id="TIGR01697">
    <property type="entry name" value="PNPH-PUNA-XAPA"/>
    <property type="match status" value="1"/>
</dbReference>
<evidence type="ECO:0000256" key="4">
    <source>
        <dbReference type="ARBA" id="ARBA00022679"/>
    </source>
</evidence>
<dbReference type="EMBL" id="VLLC01000004">
    <property type="protein sequence ID" value="TWI75345.1"/>
    <property type="molecule type" value="Genomic_DNA"/>
</dbReference>
<dbReference type="InterPro" id="IPR035994">
    <property type="entry name" value="Nucleoside_phosphorylase_sf"/>
</dbReference>
<reference evidence="7 8" key="1">
    <citation type="submission" date="2019-07" db="EMBL/GenBank/DDBJ databases">
        <title>Genome sequencing of 100 strains of the haloalkaliphilic chemolithoautotrophic sulfur-oxidizing bacterium Thioalkalivibrio.</title>
        <authorList>
            <person name="Muyzer G."/>
        </authorList>
    </citation>
    <scope>NUCLEOTIDE SEQUENCE [LARGE SCALE GENOMIC DNA]</scope>
    <source>
        <strain evidence="7 8">ASO4-4</strain>
    </source>
</reference>
<dbReference type="InterPro" id="IPR000845">
    <property type="entry name" value="Nucleoside_phosphorylase_d"/>
</dbReference>
<evidence type="ECO:0000259" key="6">
    <source>
        <dbReference type="Pfam" id="PF01048"/>
    </source>
</evidence>
<protein>
    <recommendedName>
        <fullName evidence="5">Purine nucleoside phosphorylase</fullName>
        <ecNumber evidence="5">2.4.2.1</ecNumber>
    </recommendedName>
    <alternativeName>
        <fullName evidence="5">Inosine-guanosine phosphorylase</fullName>
    </alternativeName>
</protein>
<dbReference type="PIRSF" id="PIRSF000477">
    <property type="entry name" value="PurNPase"/>
    <property type="match status" value="1"/>
</dbReference>
<keyword evidence="8" id="KW-1185">Reference proteome</keyword>
<dbReference type="GO" id="GO:0005737">
    <property type="term" value="C:cytoplasm"/>
    <property type="evidence" value="ECO:0007669"/>
    <property type="project" value="TreeGrafter"/>
</dbReference>
<dbReference type="NCBIfam" id="NF006054">
    <property type="entry name" value="PRK08202.1"/>
    <property type="match status" value="1"/>
</dbReference>
<organism evidence="7 8">
    <name type="scientific">Desulfobotulus alkaliphilus</name>
    <dbReference type="NCBI Taxonomy" id="622671"/>
    <lineage>
        <taxon>Bacteria</taxon>
        <taxon>Pseudomonadati</taxon>
        <taxon>Thermodesulfobacteriota</taxon>
        <taxon>Desulfobacteria</taxon>
        <taxon>Desulfobacterales</taxon>
        <taxon>Desulfobacteraceae</taxon>
        <taxon>Desulfobotulus</taxon>
    </lineage>
</organism>
<dbReference type="CDD" id="cd09009">
    <property type="entry name" value="PNP-EcPNPII_like"/>
    <property type="match status" value="1"/>
</dbReference>
<evidence type="ECO:0000256" key="5">
    <source>
        <dbReference type="PIRNR" id="PIRNR000477"/>
    </source>
</evidence>
<evidence type="ECO:0000256" key="2">
    <source>
        <dbReference type="ARBA" id="ARBA00006751"/>
    </source>
</evidence>
<evidence type="ECO:0000313" key="8">
    <source>
        <dbReference type="Proteomes" id="UP000318307"/>
    </source>
</evidence>
<dbReference type="GO" id="GO:0009116">
    <property type="term" value="P:nucleoside metabolic process"/>
    <property type="evidence" value="ECO:0007669"/>
    <property type="project" value="InterPro"/>
</dbReference>
<keyword evidence="4 5" id="KW-0808">Transferase</keyword>
<dbReference type="Gene3D" id="3.40.50.1580">
    <property type="entry name" value="Nucleoside phosphorylase domain"/>
    <property type="match status" value="1"/>
</dbReference>
<dbReference type="UniPathway" id="UPA00606"/>
<evidence type="ECO:0000313" key="7">
    <source>
        <dbReference type="EMBL" id="TWI75345.1"/>
    </source>
</evidence>
<dbReference type="NCBIfam" id="TIGR01700">
    <property type="entry name" value="PNPH"/>
    <property type="match status" value="1"/>
</dbReference>
<gene>
    <name evidence="7" type="ORF">LZ24_00796</name>
</gene>
<dbReference type="PANTHER" id="PTHR11904:SF9">
    <property type="entry name" value="PURINE NUCLEOSIDE PHOSPHORYLASE-RELATED"/>
    <property type="match status" value="1"/>
</dbReference>
<dbReference type="SUPFAM" id="SSF53167">
    <property type="entry name" value="Purine and uridine phosphorylases"/>
    <property type="match status" value="1"/>
</dbReference>
<name>A0A562S215_9BACT</name>
<dbReference type="Pfam" id="PF01048">
    <property type="entry name" value="PNP_UDP_1"/>
    <property type="match status" value="1"/>
</dbReference>
<evidence type="ECO:0000256" key="3">
    <source>
        <dbReference type="ARBA" id="ARBA00022676"/>
    </source>
</evidence>
<comment type="similarity">
    <text evidence="2 5">Belongs to the PNP/MTAP phosphorylase family.</text>
</comment>
<dbReference type="PANTHER" id="PTHR11904">
    <property type="entry name" value="METHYLTHIOADENOSINE/PURINE NUCLEOSIDE PHOSPHORYLASE"/>
    <property type="match status" value="1"/>
</dbReference>
<dbReference type="AlphaFoldDB" id="A0A562S215"/>
<evidence type="ECO:0000256" key="1">
    <source>
        <dbReference type="ARBA" id="ARBA00005058"/>
    </source>
</evidence>